<dbReference type="EMBL" id="FNCS01000001">
    <property type="protein sequence ID" value="SDG24304.1"/>
    <property type="molecule type" value="Genomic_DNA"/>
</dbReference>
<dbReference type="InterPro" id="IPR000594">
    <property type="entry name" value="ThiF_NAD_FAD-bd"/>
</dbReference>
<sequence>MALTPAQSARYARHIVLKDLGGSGQQKLSAAHVVIVGAGGLGAPVIAYLAGAGIGRLTIIDPDSVSISNLARQVIYQEADLGQPKVEAAARFIEALNPEIVTQPLAQSLDESNVGALLAGADVVIEGTDSFPVKRLVAASCLDAKIPLVMGALGPFDGSLTVFAPFRARRSGGDYPRFEALYPRDPRPEDSPPCELVGVLNVLPGIVGTMMANEAIKWIAGYGEPLLGKLLIYSARTGESRVMSYR</sequence>
<dbReference type="GO" id="GO:0016779">
    <property type="term" value="F:nucleotidyltransferase activity"/>
    <property type="evidence" value="ECO:0007669"/>
    <property type="project" value="UniProtKB-KW"/>
</dbReference>
<evidence type="ECO:0000259" key="1">
    <source>
        <dbReference type="Pfam" id="PF00899"/>
    </source>
</evidence>
<evidence type="ECO:0000313" key="3">
    <source>
        <dbReference type="Proteomes" id="UP000199495"/>
    </source>
</evidence>
<gene>
    <name evidence="2" type="ORF">SAMN04487974_101607</name>
</gene>
<dbReference type="OrthoDB" id="9804286at2"/>
<dbReference type="PANTHER" id="PTHR10953:SF102">
    <property type="entry name" value="ADENYLYLTRANSFERASE AND SULFURTRANSFERASE MOCS3"/>
    <property type="match status" value="1"/>
</dbReference>
<dbReference type="RefSeq" id="WP_090591227.1">
    <property type="nucleotide sequence ID" value="NZ_FNCS01000001.1"/>
</dbReference>
<dbReference type="AlphaFoldDB" id="A0A1G7SN81"/>
<dbReference type="InterPro" id="IPR045886">
    <property type="entry name" value="ThiF/MoeB/HesA"/>
</dbReference>
<keyword evidence="3" id="KW-1185">Reference proteome</keyword>
<feature type="domain" description="THIF-type NAD/FAD binding fold" evidence="1">
    <location>
        <begin position="11"/>
        <end position="242"/>
    </location>
</feature>
<accession>A0A1G7SN81</accession>
<dbReference type="CDD" id="cd00757">
    <property type="entry name" value="ThiF_MoeB_HesA_family"/>
    <property type="match status" value="1"/>
</dbReference>
<dbReference type="GO" id="GO:0008146">
    <property type="term" value="F:sulfotransferase activity"/>
    <property type="evidence" value="ECO:0007669"/>
    <property type="project" value="TreeGrafter"/>
</dbReference>
<dbReference type="Pfam" id="PF00899">
    <property type="entry name" value="ThiF"/>
    <property type="match status" value="1"/>
</dbReference>
<dbReference type="Gene3D" id="3.40.50.720">
    <property type="entry name" value="NAD(P)-binding Rossmann-like Domain"/>
    <property type="match status" value="1"/>
</dbReference>
<keyword evidence="2" id="KW-0548">Nucleotidyltransferase</keyword>
<dbReference type="STRING" id="440168.SAMN04487974_101607"/>
<dbReference type="Proteomes" id="UP000199495">
    <property type="component" value="Unassembled WGS sequence"/>
</dbReference>
<proteinExistence type="predicted"/>
<keyword evidence="2" id="KW-0808">Transferase</keyword>
<dbReference type="GO" id="GO:0008641">
    <property type="term" value="F:ubiquitin-like modifier activating enzyme activity"/>
    <property type="evidence" value="ECO:0007669"/>
    <property type="project" value="InterPro"/>
</dbReference>
<dbReference type="SUPFAM" id="SSF69572">
    <property type="entry name" value="Activating enzymes of the ubiquitin-like proteins"/>
    <property type="match status" value="1"/>
</dbReference>
<dbReference type="PANTHER" id="PTHR10953">
    <property type="entry name" value="UBIQUITIN-ACTIVATING ENZYME E1"/>
    <property type="match status" value="1"/>
</dbReference>
<name>A0A1G7SN81_9HYPH</name>
<protein>
    <submittedName>
        <fullName evidence="2">Molybdopterin or thiamine biosynthesis adenylyltransferase</fullName>
    </submittedName>
</protein>
<dbReference type="GO" id="GO:0005829">
    <property type="term" value="C:cytosol"/>
    <property type="evidence" value="ECO:0007669"/>
    <property type="project" value="TreeGrafter"/>
</dbReference>
<dbReference type="InterPro" id="IPR035985">
    <property type="entry name" value="Ubiquitin-activating_enz"/>
</dbReference>
<evidence type="ECO:0000313" key="2">
    <source>
        <dbReference type="EMBL" id="SDG24304.1"/>
    </source>
</evidence>
<reference evidence="2 3" key="1">
    <citation type="submission" date="2016-10" db="EMBL/GenBank/DDBJ databases">
        <authorList>
            <person name="de Groot N.N."/>
        </authorList>
    </citation>
    <scope>NUCLEOTIDE SEQUENCE [LARGE SCALE GENOMIC DNA]</scope>
    <source>
        <strain evidence="2 3">CGMCC 1.10267</strain>
    </source>
</reference>
<organism evidence="2 3">
    <name type="scientific">Pelagibacterium luteolum</name>
    <dbReference type="NCBI Taxonomy" id="440168"/>
    <lineage>
        <taxon>Bacteria</taxon>
        <taxon>Pseudomonadati</taxon>
        <taxon>Pseudomonadota</taxon>
        <taxon>Alphaproteobacteria</taxon>
        <taxon>Hyphomicrobiales</taxon>
        <taxon>Devosiaceae</taxon>
        <taxon>Pelagibacterium</taxon>
    </lineage>
</organism>
<dbReference type="GO" id="GO:0004792">
    <property type="term" value="F:thiosulfate-cyanide sulfurtransferase activity"/>
    <property type="evidence" value="ECO:0007669"/>
    <property type="project" value="TreeGrafter"/>
</dbReference>